<evidence type="ECO:0000256" key="2">
    <source>
        <dbReference type="ARBA" id="ARBA00012438"/>
    </source>
</evidence>
<dbReference type="InterPro" id="IPR004358">
    <property type="entry name" value="Sig_transdc_His_kin-like_C"/>
</dbReference>
<dbReference type="InterPro" id="IPR005467">
    <property type="entry name" value="His_kinase_dom"/>
</dbReference>
<dbReference type="SUPFAM" id="SSF55874">
    <property type="entry name" value="ATPase domain of HSP90 chaperone/DNA topoisomerase II/histidine kinase"/>
    <property type="match status" value="1"/>
</dbReference>
<evidence type="ECO:0000259" key="4">
    <source>
        <dbReference type="PROSITE" id="PS50109"/>
    </source>
</evidence>
<keyword evidence="3" id="KW-0597">Phosphoprotein</keyword>
<dbReference type="SUPFAM" id="SSF52172">
    <property type="entry name" value="CheY-like"/>
    <property type="match status" value="1"/>
</dbReference>
<feature type="modified residue" description="4-aspartylphosphate" evidence="3">
    <location>
        <position position="222"/>
    </location>
</feature>
<organism evidence="6 7">
    <name type="scientific">Pseudomonas amygdali pv. ulmi</name>
    <dbReference type="NCBI Taxonomy" id="251720"/>
    <lineage>
        <taxon>Bacteria</taxon>
        <taxon>Pseudomonadati</taxon>
        <taxon>Pseudomonadota</taxon>
        <taxon>Gammaproteobacteria</taxon>
        <taxon>Pseudomonadales</taxon>
        <taxon>Pseudomonadaceae</taxon>
        <taxon>Pseudomonas</taxon>
        <taxon>Pseudomonas amygdali</taxon>
    </lineage>
</organism>
<dbReference type="PROSITE" id="PS50110">
    <property type="entry name" value="RESPONSE_REGULATORY"/>
    <property type="match status" value="1"/>
</dbReference>
<dbReference type="EC" id="2.7.13.3" evidence="2"/>
<dbReference type="PROSITE" id="PS50109">
    <property type="entry name" value="HIS_KIN"/>
    <property type="match status" value="1"/>
</dbReference>
<dbReference type="AlphaFoldDB" id="A0A0N8TDY4"/>
<dbReference type="PANTHER" id="PTHR43065:SF42">
    <property type="entry name" value="TWO-COMPONENT SENSOR PPRA"/>
    <property type="match status" value="1"/>
</dbReference>
<dbReference type="PRINTS" id="PR00344">
    <property type="entry name" value="BCTRLSENSOR"/>
</dbReference>
<dbReference type="InterPro" id="IPR003594">
    <property type="entry name" value="HATPase_dom"/>
</dbReference>
<dbReference type="InterPro" id="IPR011006">
    <property type="entry name" value="CheY-like_superfamily"/>
</dbReference>
<comment type="catalytic activity">
    <reaction evidence="1">
        <text>ATP + protein L-histidine = ADP + protein N-phospho-L-histidine.</text>
        <dbReference type="EC" id="2.7.13.3"/>
    </reaction>
</comment>
<feature type="domain" description="Response regulatory" evidence="5">
    <location>
        <begin position="172"/>
        <end position="253"/>
    </location>
</feature>
<reference evidence="6 7" key="1">
    <citation type="submission" date="2015-09" db="EMBL/GenBank/DDBJ databases">
        <title>Genome announcement of multiple Pseudomonas syringae strains.</title>
        <authorList>
            <person name="Thakur S."/>
            <person name="Wang P.W."/>
            <person name="Gong Y."/>
            <person name="Weir B.S."/>
            <person name="Guttman D.S."/>
        </authorList>
    </citation>
    <scope>NUCLEOTIDE SEQUENCE [LARGE SCALE GENOMIC DNA]</scope>
    <source>
        <strain evidence="6 7">ICMP3962</strain>
    </source>
</reference>
<keyword evidence="6" id="KW-0808">Transferase</keyword>
<dbReference type="EMBL" id="LJRQ01000120">
    <property type="protein sequence ID" value="KPZ14881.1"/>
    <property type="molecule type" value="Genomic_DNA"/>
</dbReference>
<dbReference type="Pfam" id="PF00072">
    <property type="entry name" value="Response_reg"/>
    <property type="match status" value="1"/>
</dbReference>
<sequence length="253" mass="27450">MEGLIQRAITPNIDLLISESLDQWPVMVDPSQLENALLNLCINSRDSMPSGGQLTIRTQNERIDENAQLSGLPLGDYVLLQVVDTGVGMASDVLKQAFEPFFTTKPTGSGTGLGLSMTYGFVHQSGGHVKITSQVNCGTTVSIYLPRYLGNDLVVESSAVSRPALFSGNGETVVVVDDEQSNRTLICDILNDLGYLTFEAADSRAALKLLRSDMSIDLLITDFGLPGRMNGRQMAEAVQEFRPNLNVLFITGY</sequence>
<dbReference type="RefSeq" id="WP_081026725.1">
    <property type="nucleotide sequence ID" value="NZ_LIHQ01000240.1"/>
</dbReference>
<evidence type="ECO:0000313" key="6">
    <source>
        <dbReference type="EMBL" id="KPZ14881.1"/>
    </source>
</evidence>
<evidence type="ECO:0000313" key="7">
    <source>
        <dbReference type="Proteomes" id="UP000050266"/>
    </source>
</evidence>
<dbReference type="OrthoDB" id="9770473at2"/>
<dbReference type="Gene3D" id="3.40.50.2300">
    <property type="match status" value="1"/>
</dbReference>
<dbReference type="PANTHER" id="PTHR43065">
    <property type="entry name" value="SENSOR HISTIDINE KINASE"/>
    <property type="match status" value="1"/>
</dbReference>
<accession>A0A0N8TDY4</accession>
<comment type="caution">
    <text evidence="6">The sequence shown here is derived from an EMBL/GenBank/DDBJ whole genome shotgun (WGS) entry which is preliminary data.</text>
</comment>
<proteinExistence type="predicted"/>
<dbReference type="PATRIC" id="fig|251720.4.peg.2364"/>
<evidence type="ECO:0000259" key="5">
    <source>
        <dbReference type="PROSITE" id="PS50110"/>
    </source>
</evidence>
<dbReference type="InterPro" id="IPR036890">
    <property type="entry name" value="HATPase_C_sf"/>
</dbReference>
<dbReference type="Gene3D" id="3.30.565.10">
    <property type="entry name" value="Histidine kinase-like ATPase, C-terminal domain"/>
    <property type="match status" value="1"/>
</dbReference>
<dbReference type="Pfam" id="PF02518">
    <property type="entry name" value="HATPase_c"/>
    <property type="match status" value="1"/>
</dbReference>
<dbReference type="GO" id="GO:0000160">
    <property type="term" value="P:phosphorelay signal transduction system"/>
    <property type="evidence" value="ECO:0007669"/>
    <property type="project" value="InterPro"/>
</dbReference>
<protein>
    <recommendedName>
        <fullName evidence="2">histidine kinase</fullName>
        <ecNumber evidence="2">2.7.13.3</ecNumber>
    </recommendedName>
</protein>
<name>A0A0N8TDY4_PSEA0</name>
<keyword evidence="6" id="KW-0418">Kinase</keyword>
<evidence type="ECO:0000256" key="3">
    <source>
        <dbReference type="PROSITE-ProRule" id="PRU00169"/>
    </source>
</evidence>
<dbReference type="GO" id="GO:0004673">
    <property type="term" value="F:protein histidine kinase activity"/>
    <property type="evidence" value="ECO:0007669"/>
    <property type="project" value="UniProtKB-EC"/>
</dbReference>
<dbReference type="InterPro" id="IPR001789">
    <property type="entry name" value="Sig_transdc_resp-reg_receiver"/>
</dbReference>
<feature type="domain" description="Histidine kinase" evidence="4">
    <location>
        <begin position="1"/>
        <end position="149"/>
    </location>
</feature>
<evidence type="ECO:0000256" key="1">
    <source>
        <dbReference type="ARBA" id="ARBA00000085"/>
    </source>
</evidence>
<dbReference type="SMART" id="SM00387">
    <property type="entry name" value="HATPase_c"/>
    <property type="match status" value="1"/>
</dbReference>
<dbReference type="Proteomes" id="UP000050266">
    <property type="component" value="Unassembled WGS sequence"/>
</dbReference>
<gene>
    <name evidence="6" type="ORF">ALO41_01763</name>
</gene>